<dbReference type="InterPro" id="IPR026234">
    <property type="entry name" value="MRGPCRFAMILY"/>
</dbReference>
<dbReference type="Proteomes" id="UP000694560">
    <property type="component" value="Unplaced"/>
</dbReference>
<dbReference type="GO" id="GO:0004930">
    <property type="term" value="F:G protein-coupled receptor activity"/>
    <property type="evidence" value="ECO:0007669"/>
    <property type="project" value="UniProtKB-KW"/>
</dbReference>
<feature type="transmembrane region" description="Helical" evidence="9">
    <location>
        <begin position="206"/>
        <end position="229"/>
    </location>
</feature>
<keyword evidence="2 9" id="KW-0812">Transmembrane</keyword>
<feature type="region of interest" description="Disordered" evidence="8">
    <location>
        <begin position="1"/>
        <end position="40"/>
    </location>
</feature>
<dbReference type="Gene3D" id="1.20.1070.10">
    <property type="entry name" value="Rhodopsin 7-helix transmembrane proteins"/>
    <property type="match status" value="1"/>
</dbReference>
<evidence type="ECO:0000256" key="1">
    <source>
        <dbReference type="ARBA" id="ARBA00004141"/>
    </source>
</evidence>
<proteinExistence type="predicted"/>
<evidence type="ECO:0000313" key="10">
    <source>
        <dbReference type="Ensembl" id="ENSMCSP00000018475.1"/>
    </source>
</evidence>
<organism evidence="10 11">
    <name type="scientific">Malurus cyaneus samueli</name>
    <dbReference type="NCBI Taxonomy" id="2593467"/>
    <lineage>
        <taxon>Eukaryota</taxon>
        <taxon>Metazoa</taxon>
        <taxon>Chordata</taxon>
        <taxon>Craniata</taxon>
        <taxon>Vertebrata</taxon>
        <taxon>Euteleostomi</taxon>
        <taxon>Archelosauria</taxon>
        <taxon>Archosauria</taxon>
        <taxon>Dinosauria</taxon>
        <taxon>Saurischia</taxon>
        <taxon>Theropoda</taxon>
        <taxon>Coelurosauria</taxon>
        <taxon>Aves</taxon>
        <taxon>Neognathae</taxon>
        <taxon>Neoaves</taxon>
        <taxon>Telluraves</taxon>
        <taxon>Australaves</taxon>
        <taxon>Passeriformes</taxon>
        <taxon>Meliphagoidea</taxon>
        <taxon>Maluridae</taxon>
        <taxon>Malurus</taxon>
    </lineage>
</organism>
<keyword evidence="7" id="KW-0807">Transducer</keyword>
<feature type="transmembrane region" description="Helical" evidence="9">
    <location>
        <begin position="250"/>
        <end position="271"/>
    </location>
</feature>
<dbReference type="GO" id="GO:0005886">
    <property type="term" value="C:plasma membrane"/>
    <property type="evidence" value="ECO:0007669"/>
    <property type="project" value="TreeGrafter"/>
</dbReference>
<dbReference type="PROSITE" id="PS00237">
    <property type="entry name" value="G_PROTEIN_RECEP_F1_1"/>
    <property type="match status" value="1"/>
</dbReference>
<keyword evidence="6" id="KW-0675">Receptor</keyword>
<feature type="compositionally biased region" description="Polar residues" evidence="8">
    <location>
        <begin position="22"/>
        <end position="34"/>
    </location>
</feature>
<name>A0A8C5X8J5_9PASS</name>
<evidence type="ECO:0000256" key="9">
    <source>
        <dbReference type="SAM" id="Phobius"/>
    </source>
</evidence>
<reference evidence="10" key="2">
    <citation type="submission" date="2025-09" db="UniProtKB">
        <authorList>
            <consortium name="Ensembl"/>
        </authorList>
    </citation>
    <scope>IDENTIFICATION</scope>
</reference>
<evidence type="ECO:0000256" key="7">
    <source>
        <dbReference type="ARBA" id="ARBA00023224"/>
    </source>
</evidence>
<dbReference type="SUPFAM" id="SSF81321">
    <property type="entry name" value="Family A G protein-coupled receptor-like"/>
    <property type="match status" value="1"/>
</dbReference>
<dbReference type="PANTHER" id="PTHR11334:SF68">
    <property type="entry name" value="G-PROTEIN COUPLED RECEPTORS FAMILY 1 PROFILE DOMAIN-CONTAINING PROTEIN-RELATED"/>
    <property type="match status" value="1"/>
</dbReference>
<sequence length="326" mass="35811">TSPPHPTTSLLSSPSCIAPSWDSPSTDSHPTLTTARGHIPLPAQRPSMKVSTVSPPPQSPPEGVGLCEIPDTMVTMGVATLLICLCGLAGNGAVLSLLRFSNRSKPITVYIFHMAITDSTFLLLIVIYTLLYLLRNDQLFLFFYDLGLYLLTAISFNRCRSIFCPLRCHCQCSQHQLVVVSAMQGAISIAVIPTLTLLFQSQDTEVYFLFLTFMYVVSLLFLASSMVMSSASLFIKAKCGSKQQKQHKRLDIVIFFMVLFALPPSFCYYLYNPVASKPFIYFSVGSCGRPWSMGSPQICLQRVLGKAEGNTATDKDEALDMAVLAC</sequence>
<evidence type="ECO:0000256" key="3">
    <source>
        <dbReference type="ARBA" id="ARBA00022989"/>
    </source>
</evidence>
<keyword evidence="3 9" id="KW-1133">Transmembrane helix</keyword>
<evidence type="ECO:0000313" key="11">
    <source>
        <dbReference type="Proteomes" id="UP000694560"/>
    </source>
</evidence>
<evidence type="ECO:0000256" key="2">
    <source>
        <dbReference type="ARBA" id="ARBA00022692"/>
    </source>
</evidence>
<feature type="transmembrane region" description="Helical" evidence="9">
    <location>
        <begin position="78"/>
        <end position="98"/>
    </location>
</feature>
<feature type="transmembrane region" description="Helical" evidence="9">
    <location>
        <begin position="139"/>
        <end position="156"/>
    </location>
</feature>
<dbReference type="PANTHER" id="PTHR11334">
    <property type="entry name" value="MAS-RELATED G-PROTEIN COUPLED RECEPTOR"/>
    <property type="match status" value="1"/>
</dbReference>
<evidence type="ECO:0000256" key="6">
    <source>
        <dbReference type="ARBA" id="ARBA00023170"/>
    </source>
</evidence>
<comment type="subcellular location">
    <subcellularLocation>
        <location evidence="1">Membrane</location>
        <topology evidence="1">Multi-pass membrane protein</topology>
    </subcellularLocation>
</comment>
<dbReference type="InterPro" id="IPR000276">
    <property type="entry name" value="GPCR_Rhodpsn"/>
</dbReference>
<evidence type="ECO:0008006" key="12">
    <source>
        <dbReference type="Google" id="ProtNLM"/>
    </source>
</evidence>
<dbReference type="Ensembl" id="ENSMCST00000018938.1">
    <property type="protein sequence ID" value="ENSMCSP00000018475.1"/>
    <property type="gene ID" value="ENSMCSG00000012974.1"/>
</dbReference>
<dbReference type="AlphaFoldDB" id="A0A8C5X8J5"/>
<keyword evidence="4" id="KW-0297">G-protein coupled receptor</keyword>
<keyword evidence="5 9" id="KW-0472">Membrane</keyword>
<keyword evidence="11" id="KW-1185">Reference proteome</keyword>
<feature type="transmembrane region" description="Helical" evidence="9">
    <location>
        <begin position="177"/>
        <end position="200"/>
    </location>
</feature>
<accession>A0A8C5X8J5</accession>
<dbReference type="OrthoDB" id="9631784at2759"/>
<evidence type="ECO:0000256" key="8">
    <source>
        <dbReference type="SAM" id="MobiDB-lite"/>
    </source>
</evidence>
<reference evidence="10" key="1">
    <citation type="submission" date="2025-08" db="UniProtKB">
        <authorList>
            <consortium name="Ensembl"/>
        </authorList>
    </citation>
    <scope>IDENTIFICATION</scope>
</reference>
<protein>
    <recommendedName>
        <fullName evidence="12">G-protein coupled receptors family 1 profile domain-containing protein</fullName>
    </recommendedName>
</protein>
<evidence type="ECO:0000256" key="5">
    <source>
        <dbReference type="ARBA" id="ARBA00023136"/>
    </source>
</evidence>
<feature type="transmembrane region" description="Helical" evidence="9">
    <location>
        <begin position="110"/>
        <end position="133"/>
    </location>
</feature>
<evidence type="ECO:0000256" key="4">
    <source>
        <dbReference type="ARBA" id="ARBA00023040"/>
    </source>
</evidence>